<sequence length="200" mass="21561">MSVSVVLQTQTRPKPLTLSTVNTENRLKCYRRQLEMRKASLILAFYVICCAAQTHALECYVCSYLLGQSDATCLTNASAVRALNCTKKYCLTVRQEAIQNGNKVMSFLRDCQDKPVILNGVKTDASFRVYYRSCQQSLCNGHNGRVYNSSGGGGSGGGVGGSVGGNHNAIIPGKNGCLGAGADILWLLPMLLLLLLCDNN</sequence>
<proteinExistence type="predicted"/>
<organism evidence="1 2">
    <name type="scientific">Drosophila virilis</name>
    <name type="common">Fruit fly</name>
    <dbReference type="NCBI Taxonomy" id="7244"/>
    <lineage>
        <taxon>Eukaryota</taxon>
        <taxon>Metazoa</taxon>
        <taxon>Ecdysozoa</taxon>
        <taxon>Arthropoda</taxon>
        <taxon>Hexapoda</taxon>
        <taxon>Insecta</taxon>
        <taxon>Pterygota</taxon>
        <taxon>Neoptera</taxon>
        <taxon>Endopterygota</taxon>
        <taxon>Diptera</taxon>
        <taxon>Brachycera</taxon>
        <taxon>Muscomorpha</taxon>
        <taxon>Ephydroidea</taxon>
        <taxon>Drosophilidae</taxon>
        <taxon>Drosophila</taxon>
    </lineage>
</organism>
<gene>
    <name evidence="1" type="primary">Dvir\GJ20008</name>
    <name evidence="1" type="ORF">Dvir_GJ20008</name>
</gene>
<accession>B4LLV3</accession>
<dbReference type="OrthoDB" id="6331233at2759"/>
<dbReference type="KEGG" id="dvi:6625662"/>
<dbReference type="Proteomes" id="UP000008792">
    <property type="component" value="Unassembled WGS sequence"/>
</dbReference>
<name>B4LLV3_DROVI</name>
<evidence type="ECO:0000313" key="2">
    <source>
        <dbReference type="Proteomes" id="UP000008792"/>
    </source>
</evidence>
<protein>
    <recommendedName>
        <fullName evidence="3">UPAR/Ly6 domain-containing protein</fullName>
    </recommendedName>
</protein>
<evidence type="ECO:0008006" key="3">
    <source>
        <dbReference type="Google" id="ProtNLM"/>
    </source>
</evidence>
<evidence type="ECO:0000313" key="1">
    <source>
        <dbReference type="EMBL" id="EDW61976.2"/>
    </source>
</evidence>
<keyword evidence="2" id="KW-1185">Reference proteome</keyword>
<dbReference type="InParanoid" id="B4LLV3"/>
<dbReference type="eggNOG" id="ENOG502SCSK">
    <property type="taxonomic scope" value="Eukaryota"/>
</dbReference>
<dbReference type="AlphaFoldDB" id="B4LLV3"/>
<dbReference type="HOGENOM" id="CLU_138774_0_0_1"/>
<dbReference type="EMBL" id="CH940648">
    <property type="protein sequence ID" value="EDW61976.2"/>
    <property type="molecule type" value="Genomic_DNA"/>
</dbReference>
<dbReference type="STRING" id="7244.B4LLV3"/>
<reference evidence="1 2" key="1">
    <citation type="journal article" date="2007" name="Nature">
        <title>Evolution of genes and genomes on the Drosophila phylogeny.</title>
        <authorList>
            <consortium name="Drosophila 12 Genomes Consortium"/>
            <person name="Clark A.G."/>
            <person name="Eisen M.B."/>
            <person name="Smith D.R."/>
            <person name="Bergman C.M."/>
            <person name="Oliver B."/>
            <person name="Markow T.A."/>
            <person name="Kaufman T.C."/>
            <person name="Kellis M."/>
            <person name="Gelbart W."/>
            <person name="Iyer V.N."/>
            <person name="Pollard D.A."/>
            <person name="Sackton T.B."/>
            <person name="Larracuente A.M."/>
            <person name="Singh N.D."/>
            <person name="Abad J.P."/>
            <person name="Abt D.N."/>
            <person name="Adryan B."/>
            <person name="Aguade M."/>
            <person name="Akashi H."/>
            <person name="Anderson W.W."/>
            <person name="Aquadro C.F."/>
            <person name="Ardell D.H."/>
            <person name="Arguello R."/>
            <person name="Artieri C.G."/>
            <person name="Barbash D.A."/>
            <person name="Barker D."/>
            <person name="Barsanti P."/>
            <person name="Batterham P."/>
            <person name="Batzoglou S."/>
            <person name="Begun D."/>
            <person name="Bhutkar A."/>
            <person name="Blanco E."/>
            <person name="Bosak S.A."/>
            <person name="Bradley R.K."/>
            <person name="Brand A.D."/>
            <person name="Brent M.R."/>
            <person name="Brooks A.N."/>
            <person name="Brown R.H."/>
            <person name="Butlin R.K."/>
            <person name="Caggese C."/>
            <person name="Calvi B.R."/>
            <person name="Bernardo de Carvalho A."/>
            <person name="Caspi A."/>
            <person name="Castrezana S."/>
            <person name="Celniker S.E."/>
            <person name="Chang J.L."/>
            <person name="Chapple C."/>
            <person name="Chatterji S."/>
            <person name="Chinwalla A."/>
            <person name="Civetta A."/>
            <person name="Clifton S.W."/>
            <person name="Comeron J.M."/>
            <person name="Costello J.C."/>
            <person name="Coyne J.A."/>
            <person name="Daub J."/>
            <person name="David R.G."/>
            <person name="Delcher A.L."/>
            <person name="Delehaunty K."/>
            <person name="Do C.B."/>
            <person name="Ebling H."/>
            <person name="Edwards K."/>
            <person name="Eickbush T."/>
            <person name="Evans J.D."/>
            <person name="Filipski A."/>
            <person name="Findeiss S."/>
            <person name="Freyhult E."/>
            <person name="Fulton L."/>
            <person name="Fulton R."/>
            <person name="Garcia A.C."/>
            <person name="Gardiner A."/>
            <person name="Garfield D.A."/>
            <person name="Garvin B.E."/>
            <person name="Gibson G."/>
            <person name="Gilbert D."/>
            <person name="Gnerre S."/>
            <person name="Godfrey J."/>
            <person name="Good R."/>
            <person name="Gotea V."/>
            <person name="Gravely B."/>
            <person name="Greenberg A.J."/>
            <person name="Griffiths-Jones S."/>
            <person name="Gross S."/>
            <person name="Guigo R."/>
            <person name="Gustafson E.A."/>
            <person name="Haerty W."/>
            <person name="Hahn M.W."/>
            <person name="Halligan D.L."/>
            <person name="Halpern A.L."/>
            <person name="Halter G.M."/>
            <person name="Han M.V."/>
            <person name="Heger A."/>
            <person name="Hillier L."/>
            <person name="Hinrichs A.S."/>
            <person name="Holmes I."/>
            <person name="Hoskins R.A."/>
            <person name="Hubisz M.J."/>
            <person name="Hultmark D."/>
            <person name="Huntley M.A."/>
            <person name="Jaffe D.B."/>
            <person name="Jagadeeshan S."/>
            <person name="Jeck W.R."/>
            <person name="Johnson J."/>
            <person name="Jones C.D."/>
            <person name="Jordan W.C."/>
            <person name="Karpen G.H."/>
            <person name="Kataoka E."/>
            <person name="Keightley P.D."/>
            <person name="Kheradpour P."/>
            <person name="Kirkness E.F."/>
            <person name="Koerich L.B."/>
            <person name="Kristiansen K."/>
            <person name="Kudrna D."/>
            <person name="Kulathinal R.J."/>
            <person name="Kumar S."/>
            <person name="Kwok R."/>
            <person name="Lander E."/>
            <person name="Langley C.H."/>
            <person name="Lapoint R."/>
            <person name="Lazzaro B.P."/>
            <person name="Lee S.J."/>
            <person name="Levesque L."/>
            <person name="Li R."/>
            <person name="Lin C.F."/>
            <person name="Lin M.F."/>
            <person name="Lindblad-Toh K."/>
            <person name="Llopart A."/>
            <person name="Long M."/>
            <person name="Low L."/>
            <person name="Lozovsky E."/>
            <person name="Lu J."/>
            <person name="Luo M."/>
            <person name="Machado C.A."/>
            <person name="Makalowski W."/>
            <person name="Marzo M."/>
            <person name="Matsuda M."/>
            <person name="Matzkin L."/>
            <person name="McAllister B."/>
            <person name="McBride C.S."/>
            <person name="McKernan B."/>
            <person name="McKernan K."/>
            <person name="Mendez-Lago M."/>
            <person name="Minx P."/>
            <person name="Mollenhauer M.U."/>
            <person name="Montooth K."/>
            <person name="Mount S.M."/>
            <person name="Mu X."/>
            <person name="Myers E."/>
            <person name="Negre B."/>
            <person name="Newfeld S."/>
            <person name="Nielsen R."/>
            <person name="Noor M.A."/>
            <person name="O'Grady P."/>
            <person name="Pachter L."/>
            <person name="Papaceit M."/>
            <person name="Parisi M.J."/>
            <person name="Parisi M."/>
            <person name="Parts L."/>
            <person name="Pedersen J.S."/>
            <person name="Pesole G."/>
            <person name="Phillippy A.M."/>
            <person name="Ponting C.P."/>
            <person name="Pop M."/>
            <person name="Porcelli D."/>
            <person name="Powell J.R."/>
            <person name="Prohaska S."/>
            <person name="Pruitt K."/>
            <person name="Puig M."/>
            <person name="Quesneville H."/>
            <person name="Ram K.R."/>
            <person name="Rand D."/>
            <person name="Rasmussen M.D."/>
            <person name="Reed L.K."/>
            <person name="Reenan R."/>
            <person name="Reily A."/>
            <person name="Remington K.A."/>
            <person name="Rieger T.T."/>
            <person name="Ritchie M.G."/>
            <person name="Robin C."/>
            <person name="Rogers Y.H."/>
            <person name="Rohde C."/>
            <person name="Rozas J."/>
            <person name="Rubenfield M.J."/>
            <person name="Ruiz A."/>
            <person name="Russo S."/>
            <person name="Salzberg S.L."/>
            <person name="Sanchez-Gracia A."/>
            <person name="Saranga D.J."/>
            <person name="Sato H."/>
            <person name="Schaeffer S.W."/>
            <person name="Schatz M.C."/>
            <person name="Schlenke T."/>
            <person name="Schwartz R."/>
            <person name="Segarra C."/>
            <person name="Singh R.S."/>
            <person name="Sirot L."/>
            <person name="Sirota M."/>
            <person name="Sisneros N.B."/>
            <person name="Smith C.D."/>
            <person name="Smith T.F."/>
            <person name="Spieth J."/>
            <person name="Stage D.E."/>
            <person name="Stark A."/>
            <person name="Stephan W."/>
            <person name="Strausberg R.L."/>
            <person name="Strempel S."/>
            <person name="Sturgill D."/>
            <person name="Sutton G."/>
            <person name="Sutton G.G."/>
            <person name="Tao W."/>
            <person name="Teichmann S."/>
            <person name="Tobari Y.N."/>
            <person name="Tomimura Y."/>
            <person name="Tsolas J.M."/>
            <person name="Valente V.L."/>
            <person name="Venter E."/>
            <person name="Venter J.C."/>
            <person name="Vicario S."/>
            <person name="Vieira F.G."/>
            <person name="Vilella A.J."/>
            <person name="Villasante A."/>
            <person name="Walenz B."/>
            <person name="Wang J."/>
            <person name="Wasserman M."/>
            <person name="Watts T."/>
            <person name="Wilson D."/>
            <person name="Wilson R.K."/>
            <person name="Wing R.A."/>
            <person name="Wolfner M.F."/>
            <person name="Wong A."/>
            <person name="Wong G.K."/>
            <person name="Wu C.I."/>
            <person name="Wu G."/>
            <person name="Yamamoto D."/>
            <person name="Yang H.P."/>
            <person name="Yang S.P."/>
            <person name="Yorke J.A."/>
            <person name="Yoshida K."/>
            <person name="Zdobnov E."/>
            <person name="Zhang P."/>
            <person name="Zhang Y."/>
            <person name="Zimin A.V."/>
            <person name="Baldwin J."/>
            <person name="Abdouelleil A."/>
            <person name="Abdulkadir J."/>
            <person name="Abebe A."/>
            <person name="Abera B."/>
            <person name="Abreu J."/>
            <person name="Acer S.C."/>
            <person name="Aftuck L."/>
            <person name="Alexander A."/>
            <person name="An P."/>
            <person name="Anderson E."/>
            <person name="Anderson S."/>
            <person name="Arachi H."/>
            <person name="Azer M."/>
            <person name="Bachantsang P."/>
            <person name="Barry A."/>
            <person name="Bayul T."/>
            <person name="Berlin A."/>
            <person name="Bessette D."/>
            <person name="Bloom T."/>
            <person name="Blye J."/>
            <person name="Boguslavskiy L."/>
            <person name="Bonnet C."/>
            <person name="Boukhgalter B."/>
            <person name="Bourzgui I."/>
            <person name="Brown A."/>
            <person name="Cahill P."/>
            <person name="Channer S."/>
            <person name="Cheshatsang Y."/>
            <person name="Chuda L."/>
            <person name="Citroen M."/>
            <person name="Collymore A."/>
            <person name="Cooke P."/>
            <person name="Costello M."/>
            <person name="D'Aco K."/>
            <person name="Daza R."/>
            <person name="De Haan G."/>
            <person name="DeGray S."/>
            <person name="DeMaso C."/>
            <person name="Dhargay N."/>
            <person name="Dooley K."/>
            <person name="Dooley E."/>
            <person name="Doricent M."/>
            <person name="Dorje P."/>
            <person name="Dorjee K."/>
            <person name="Dupes A."/>
            <person name="Elong R."/>
            <person name="Falk J."/>
            <person name="Farina A."/>
            <person name="Faro S."/>
            <person name="Ferguson D."/>
            <person name="Fisher S."/>
            <person name="Foley C.D."/>
            <person name="Franke A."/>
            <person name="Friedrich D."/>
            <person name="Gadbois L."/>
            <person name="Gearin G."/>
            <person name="Gearin C.R."/>
            <person name="Giannoukos G."/>
            <person name="Goode T."/>
            <person name="Graham J."/>
            <person name="Grandbois E."/>
            <person name="Grewal S."/>
            <person name="Gyaltsen K."/>
            <person name="Hafez N."/>
            <person name="Hagos B."/>
            <person name="Hall J."/>
            <person name="Henson C."/>
            <person name="Hollinger A."/>
            <person name="Honan T."/>
            <person name="Huard M.D."/>
            <person name="Hughes L."/>
            <person name="Hurhula B."/>
            <person name="Husby M.E."/>
            <person name="Kamat A."/>
            <person name="Kanga B."/>
            <person name="Kashin S."/>
            <person name="Khazanovich D."/>
            <person name="Kisner P."/>
            <person name="Lance K."/>
            <person name="Lara M."/>
            <person name="Lee W."/>
            <person name="Lennon N."/>
            <person name="Letendre F."/>
            <person name="LeVine R."/>
            <person name="Lipovsky A."/>
            <person name="Liu X."/>
            <person name="Liu J."/>
            <person name="Liu S."/>
            <person name="Lokyitsang T."/>
            <person name="Lokyitsang Y."/>
            <person name="Lubonja R."/>
            <person name="Lui A."/>
            <person name="MacDonald P."/>
            <person name="Magnisalis V."/>
            <person name="Maru K."/>
            <person name="Matthews C."/>
            <person name="McCusker W."/>
            <person name="McDonough S."/>
            <person name="Mehta T."/>
            <person name="Meldrim J."/>
            <person name="Meneus L."/>
            <person name="Mihai O."/>
            <person name="Mihalev A."/>
            <person name="Mihova T."/>
            <person name="Mittelman R."/>
            <person name="Mlenga V."/>
            <person name="Montmayeur A."/>
            <person name="Mulrain L."/>
            <person name="Navidi A."/>
            <person name="Naylor J."/>
            <person name="Negash T."/>
            <person name="Nguyen T."/>
            <person name="Nguyen N."/>
            <person name="Nicol R."/>
            <person name="Norbu C."/>
            <person name="Norbu N."/>
            <person name="Novod N."/>
            <person name="O'Neill B."/>
            <person name="Osman S."/>
            <person name="Markiewicz E."/>
            <person name="Oyono O.L."/>
            <person name="Patti C."/>
            <person name="Phunkhang P."/>
            <person name="Pierre F."/>
            <person name="Priest M."/>
            <person name="Raghuraman S."/>
            <person name="Rege F."/>
            <person name="Reyes R."/>
            <person name="Rise C."/>
            <person name="Rogov P."/>
            <person name="Ross K."/>
            <person name="Ryan E."/>
            <person name="Settipalli S."/>
            <person name="Shea T."/>
            <person name="Sherpa N."/>
            <person name="Shi L."/>
            <person name="Shih D."/>
            <person name="Sparrow T."/>
            <person name="Spaulding J."/>
            <person name="Stalker J."/>
            <person name="Stange-Thomann N."/>
            <person name="Stavropoulos S."/>
            <person name="Stone C."/>
            <person name="Strader C."/>
            <person name="Tesfaye S."/>
            <person name="Thomson T."/>
            <person name="Thoulutsang Y."/>
            <person name="Thoulutsang D."/>
            <person name="Topham K."/>
            <person name="Topping I."/>
            <person name="Tsamla T."/>
            <person name="Vassiliev H."/>
            <person name="Vo A."/>
            <person name="Wangchuk T."/>
            <person name="Wangdi T."/>
            <person name="Weiand M."/>
            <person name="Wilkinson J."/>
            <person name="Wilson A."/>
            <person name="Yadav S."/>
            <person name="Young G."/>
            <person name="Yu Q."/>
            <person name="Zembek L."/>
            <person name="Zhong D."/>
            <person name="Zimmer A."/>
            <person name="Zwirko Z."/>
            <person name="Jaffe D.B."/>
            <person name="Alvarez P."/>
            <person name="Brockman W."/>
            <person name="Butler J."/>
            <person name="Chin C."/>
            <person name="Gnerre S."/>
            <person name="Grabherr M."/>
            <person name="Kleber M."/>
            <person name="Mauceli E."/>
            <person name="MacCallum I."/>
        </authorList>
    </citation>
    <scope>NUCLEOTIDE SEQUENCE [LARGE SCALE GENOMIC DNA]</scope>
    <source>
        <strain evidence="2">Tucson 15010-1051.87</strain>
    </source>
</reference>